<comment type="caution">
    <text evidence="2">The sequence shown here is derived from an EMBL/GenBank/DDBJ whole genome shotgun (WGS) entry which is preliminary data.</text>
</comment>
<dbReference type="Proteomes" id="UP000256779">
    <property type="component" value="Unassembled WGS sequence"/>
</dbReference>
<feature type="domain" description="DUF6933" evidence="1">
    <location>
        <begin position="26"/>
        <end position="152"/>
    </location>
</feature>
<evidence type="ECO:0000313" key="3">
    <source>
        <dbReference type="Proteomes" id="UP000256779"/>
    </source>
</evidence>
<evidence type="ECO:0000313" key="2">
    <source>
        <dbReference type="EMBL" id="RED92233.1"/>
    </source>
</evidence>
<evidence type="ECO:0000259" key="1">
    <source>
        <dbReference type="Pfam" id="PF22016"/>
    </source>
</evidence>
<reference evidence="2 3" key="1">
    <citation type="submission" date="2018-07" db="EMBL/GenBank/DDBJ databases">
        <title>Genomic Encyclopedia of Type Strains, Phase IV (KMG-IV): sequencing the most valuable type-strain genomes for metagenomic binning, comparative biology and taxonomic classification.</title>
        <authorList>
            <person name="Goeker M."/>
        </authorList>
    </citation>
    <scope>NUCLEOTIDE SEQUENCE [LARGE SCALE GENOMIC DNA]</scope>
    <source>
        <strain evidence="2 3">DSM 4134</strain>
    </source>
</reference>
<dbReference type="Pfam" id="PF22016">
    <property type="entry name" value="DUF6933"/>
    <property type="match status" value="1"/>
</dbReference>
<dbReference type="InterPro" id="IPR053864">
    <property type="entry name" value="DUF6933"/>
</dbReference>
<keyword evidence="3" id="KW-1185">Reference proteome</keyword>
<accession>A0A3D9KW90</accession>
<dbReference type="OrthoDB" id="980020at2"/>
<dbReference type="AlphaFoldDB" id="A0A3D9KW90"/>
<proteinExistence type="predicted"/>
<gene>
    <name evidence="2" type="ORF">C7460_13245</name>
</gene>
<name>A0A3D9KW90_MARFU</name>
<organism evidence="2 3">
    <name type="scientific">Marinoscillum furvescens DSM 4134</name>
    <dbReference type="NCBI Taxonomy" id="1122208"/>
    <lineage>
        <taxon>Bacteria</taxon>
        <taxon>Pseudomonadati</taxon>
        <taxon>Bacteroidota</taxon>
        <taxon>Cytophagia</taxon>
        <taxon>Cytophagales</taxon>
        <taxon>Reichenbachiellaceae</taxon>
        <taxon>Marinoscillum</taxon>
    </lineage>
</organism>
<dbReference type="RefSeq" id="WP_115870323.1">
    <property type="nucleotide sequence ID" value="NZ_QREG01000032.1"/>
</dbReference>
<protein>
    <recommendedName>
        <fullName evidence="1">DUF6933 domain-containing protein</fullName>
    </recommendedName>
</protein>
<dbReference type="EMBL" id="QREG01000032">
    <property type="protein sequence ID" value="RED92233.1"/>
    <property type="molecule type" value="Genomic_DNA"/>
</dbReference>
<sequence length="176" mass="20949">MPIHLYQSRKVKRYLGDHIYMDSPWPEEQIDPLTIWYVDVFFINRARYLVLANPLTKLTFFVFKYSRKTHKDFLETFHQNLSVSIRAGGIDPTLYLQKCELFVPYTQTNRSATAHLSRIKQDYEYSIASDLEEMPVEIAENQFNTKIIRNPCSFGGPGFDMPIRRFHHELLLRRWV</sequence>